<feature type="binding site" evidence="20">
    <location>
        <position position="275"/>
    </location>
    <ligand>
        <name>GTP</name>
        <dbReference type="ChEBI" id="CHEBI:37565"/>
    </ligand>
</feature>
<feature type="region of interest" description="GTP cyclohydrolase II" evidence="20">
    <location>
        <begin position="204"/>
        <end position="413"/>
    </location>
</feature>
<evidence type="ECO:0000256" key="7">
    <source>
        <dbReference type="ARBA" id="ARBA00008976"/>
    </source>
</evidence>
<evidence type="ECO:0000256" key="5">
    <source>
        <dbReference type="ARBA" id="ARBA00004904"/>
    </source>
</evidence>
<feature type="binding site" evidence="20">
    <location>
        <begin position="297"/>
        <end position="299"/>
    </location>
    <ligand>
        <name>GTP</name>
        <dbReference type="ChEBI" id="CHEBI:37565"/>
    </ligand>
</feature>
<dbReference type="SUPFAM" id="SSF142695">
    <property type="entry name" value="RibA-like"/>
    <property type="match status" value="1"/>
</dbReference>
<feature type="binding site" evidence="20">
    <location>
        <position position="354"/>
    </location>
    <ligand>
        <name>GTP</name>
        <dbReference type="ChEBI" id="CHEBI:37565"/>
    </ligand>
</feature>
<name>W4LPS7_ENTF1</name>
<dbReference type="GO" id="GO:0005525">
    <property type="term" value="F:GTP binding"/>
    <property type="evidence" value="ECO:0007669"/>
    <property type="project" value="UniProtKB-KW"/>
</dbReference>
<keyword evidence="17 20" id="KW-0511">Multifunctional enzyme</keyword>
<feature type="binding site" evidence="20">
    <location>
        <position position="270"/>
    </location>
    <ligand>
        <name>Zn(2+)</name>
        <dbReference type="ChEBI" id="CHEBI:29105"/>
        <note>catalytic</note>
    </ligand>
</feature>
<keyword evidence="23" id="KW-1185">Reference proteome</keyword>
<dbReference type="InterPro" id="IPR036144">
    <property type="entry name" value="RibA-like_sf"/>
</dbReference>
<feature type="active site" description="Proton acceptor; for GTP cyclohydrolase activity" evidence="20">
    <location>
        <position position="331"/>
    </location>
</feature>
<evidence type="ECO:0000256" key="3">
    <source>
        <dbReference type="ARBA" id="ARBA00002284"/>
    </source>
</evidence>
<evidence type="ECO:0000256" key="19">
    <source>
        <dbReference type="ARBA" id="ARBA00049295"/>
    </source>
</evidence>
<dbReference type="GO" id="GO:0030145">
    <property type="term" value="F:manganese ion binding"/>
    <property type="evidence" value="ECO:0007669"/>
    <property type="project" value="UniProtKB-UniRule"/>
</dbReference>
<reference evidence="22 23" key="1">
    <citation type="journal article" date="2014" name="Nature">
        <title>An environmental bacterial taxon with a large and distinct metabolic repertoire.</title>
        <authorList>
            <person name="Wilson M.C."/>
            <person name="Mori T."/>
            <person name="Ruckert C."/>
            <person name="Uria A.R."/>
            <person name="Helf M.J."/>
            <person name="Takada K."/>
            <person name="Gernert C."/>
            <person name="Steffens U.A."/>
            <person name="Heycke N."/>
            <person name="Schmitt S."/>
            <person name="Rinke C."/>
            <person name="Helfrich E.J."/>
            <person name="Brachmann A.O."/>
            <person name="Gurgui C."/>
            <person name="Wakimoto T."/>
            <person name="Kracht M."/>
            <person name="Crusemann M."/>
            <person name="Hentschel U."/>
            <person name="Abe I."/>
            <person name="Matsunaga S."/>
            <person name="Kalinowski J."/>
            <person name="Takeyama H."/>
            <person name="Piel J."/>
        </authorList>
    </citation>
    <scope>NUCLEOTIDE SEQUENCE [LARGE SCALE GENOMIC DNA]</scope>
    <source>
        <strain evidence="23">TSY1</strain>
    </source>
</reference>
<feature type="binding site" evidence="20">
    <location>
        <position position="32"/>
    </location>
    <ligand>
        <name>D-ribulose 5-phosphate</name>
        <dbReference type="ChEBI" id="CHEBI:58121"/>
    </ligand>
</feature>
<dbReference type="InterPro" id="IPR000422">
    <property type="entry name" value="DHBP_synthase_RibB"/>
</dbReference>
<keyword evidence="10 20" id="KW-0547">Nucleotide-binding</keyword>
<dbReference type="PIRSF" id="PIRSF001259">
    <property type="entry name" value="RibA"/>
    <property type="match status" value="1"/>
</dbReference>
<comment type="pathway">
    <text evidence="4 20">Cofactor biosynthesis; riboflavin biosynthesis; 5-amino-6-(D-ribitylamino)uracil from GTP: step 1/4.</text>
</comment>
<evidence type="ECO:0000256" key="4">
    <source>
        <dbReference type="ARBA" id="ARBA00004853"/>
    </source>
</evidence>
<feature type="active site" description="Nucleophile; for GTP cyclohydrolase activity" evidence="20">
    <location>
        <position position="333"/>
    </location>
</feature>
<feature type="domain" description="GTP cyclohydrolase II" evidence="21">
    <location>
        <begin position="212"/>
        <end position="374"/>
    </location>
</feature>
<comment type="similarity">
    <text evidence="6 20">In the N-terminal section; belongs to the DHBP synthase family.</text>
</comment>
<dbReference type="SUPFAM" id="SSF55821">
    <property type="entry name" value="YrdC/RibB"/>
    <property type="match status" value="1"/>
</dbReference>
<dbReference type="GO" id="GO:0009231">
    <property type="term" value="P:riboflavin biosynthetic process"/>
    <property type="evidence" value="ECO:0007669"/>
    <property type="project" value="UniProtKB-UniRule"/>
</dbReference>
<evidence type="ECO:0000313" key="22">
    <source>
        <dbReference type="EMBL" id="ETW99844.1"/>
    </source>
</evidence>
<feature type="site" description="Essential for DHBP synthase activity" evidence="20">
    <location>
        <position position="128"/>
    </location>
</feature>
<evidence type="ECO:0000256" key="17">
    <source>
        <dbReference type="ARBA" id="ARBA00023268"/>
    </source>
</evidence>
<dbReference type="EC" id="4.1.99.12" evidence="20"/>
<feature type="site" description="Essential for DHBP synthase activity" evidence="20">
    <location>
        <position position="166"/>
    </location>
</feature>
<comment type="cofactor">
    <cofactor evidence="20">
        <name>Zn(2+)</name>
        <dbReference type="ChEBI" id="CHEBI:29105"/>
    </cofactor>
    <text evidence="20">Binds 1 zinc ion per subunit.</text>
</comment>
<feature type="binding site" evidence="20">
    <location>
        <position position="319"/>
    </location>
    <ligand>
        <name>GTP</name>
        <dbReference type="ChEBI" id="CHEBI:37565"/>
    </ligand>
</feature>
<dbReference type="NCBIfam" id="TIGR00506">
    <property type="entry name" value="ribB"/>
    <property type="match status" value="1"/>
</dbReference>
<gene>
    <name evidence="20" type="primary">ribBA</name>
    <name evidence="22" type="ORF">ETSY1_13540</name>
</gene>
<dbReference type="GO" id="GO:0000287">
    <property type="term" value="F:magnesium ion binding"/>
    <property type="evidence" value="ECO:0007669"/>
    <property type="project" value="UniProtKB-UniRule"/>
</dbReference>
<dbReference type="InterPro" id="IPR032677">
    <property type="entry name" value="GTP_cyclohydro_II"/>
</dbReference>
<comment type="caution">
    <text evidence="20">Lacks conserved residue(s) required for the propagation of feature annotation.</text>
</comment>
<feature type="binding site" evidence="20">
    <location>
        <position position="28"/>
    </location>
    <ligand>
        <name>Mg(2+)</name>
        <dbReference type="ChEBI" id="CHEBI:18420"/>
        <label>2</label>
    </ligand>
</feature>
<dbReference type="NCBIfam" id="TIGR00505">
    <property type="entry name" value="ribA"/>
    <property type="match status" value="1"/>
</dbReference>
<comment type="pathway">
    <text evidence="5 20">Cofactor biosynthesis; riboflavin biosynthesis; 2-hydroxy-3-oxobutyl phosphate from D-ribulose 5-phosphate: step 1/1.</text>
</comment>
<dbReference type="HOGENOM" id="CLU_020273_1_2_7"/>
<sequence>MQFNTIEEAIKDIQQGKMIILCDDEDRENEGDLTIAAEMITPEAINFMATHGRGLICLSMTAGRLAELRIPPMVDDIDNNSPFGTAFTVSIEARRGVTTGISAADRANTVLTAVNPKTKPEDLVRPGHIFPLRARAGGVLERAGQTEGSVDLARLAGLTPAGVICEIMSEDGTMSRVPELMDFAKRFDMKIVTIKDLIHYRMQRESMVRSIAETALPLRFGEFRALVYENEITRDQHLALVKGDIDGDPPPLVRIHSSCLTGDVFGSFRCDCGEQLKMALQQIAEEGNGVLLYLNQEGRGIGLANKIRAYALQDAGRDTVQANEELGFKPDLRDYGIGAQILAHLGIKRMRLMTNNPRKIVGLEGYGLEVVDRVAVQVRPGKHNAQYLRTKHEKLGHFFDMDDLEAPKKQEWW</sequence>
<evidence type="ECO:0000256" key="12">
    <source>
        <dbReference type="ARBA" id="ARBA00022833"/>
    </source>
</evidence>
<dbReference type="UniPathway" id="UPA00275">
    <property type="reaction ID" value="UER00399"/>
</dbReference>
<proteinExistence type="inferred from homology"/>
<dbReference type="Gene3D" id="3.40.50.10990">
    <property type="entry name" value="GTP cyclohydrolase II"/>
    <property type="match status" value="1"/>
</dbReference>
<evidence type="ECO:0000313" key="23">
    <source>
        <dbReference type="Proteomes" id="UP000019141"/>
    </source>
</evidence>
<dbReference type="NCBIfam" id="NF006803">
    <property type="entry name" value="PRK09311.1"/>
    <property type="match status" value="1"/>
</dbReference>
<dbReference type="FunFam" id="3.40.50.10990:FF:000001">
    <property type="entry name" value="Riboflavin biosynthesis protein RibBA"/>
    <property type="match status" value="1"/>
</dbReference>
<dbReference type="FunFam" id="3.90.870.10:FF:000001">
    <property type="entry name" value="Riboflavin biosynthesis protein RibBA"/>
    <property type="match status" value="1"/>
</dbReference>
<evidence type="ECO:0000256" key="6">
    <source>
        <dbReference type="ARBA" id="ARBA00005520"/>
    </source>
</evidence>
<evidence type="ECO:0000256" key="15">
    <source>
        <dbReference type="ARBA" id="ARBA00023211"/>
    </source>
</evidence>
<evidence type="ECO:0000256" key="11">
    <source>
        <dbReference type="ARBA" id="ARBA00022801"/>
    </source>
</evidence>
<dbReference type="Pfam" id="PF00926">
    <property type="entry name" value="DHBP_synthase"/>
    <property type="match status" value="1"/>
</dbReference>
<feature type="binding site" evidence="20">
    <location>
        <position position="28"/>
    </location>
    <ligand>
        <name>Mg(2+)</name>
        <dbReference type="ChEBI" id="CHEBI:18420"/>
        <label>1</label>
    </ligand>
</feature>
<dbReference type="HAMAP" id="MF_00179">
    <property type="entry name" value="RibA"/>
    <property type="match status" value="1"/>
</dbReference>
<feature type="binding site" evidence="20">
    <location>
        <position position="359"/>
    </location>
    <ligand>
        <name>GTP</name>
        <dbReference type="ChEBI" id="CHEBI:37565"/>
    </ligand>
</feature>
<dbReference type="HAMAP" id="MF_01283">
    <property type="entry name" value="RibBA"/>
    <property type="match status" value="1"/>
</dbReference>
<organism evidence="22 23">
    <name type="scientific">Entotheonella factor</name>
    <dbReference type="NCBI Taxonomy" id="1429438"/>
    <lineage>
        <taxon>Bacteria</taxon>
        <taxon>Pseudomonadati</taxon>
        <taxon>Nitrospinota/Tectimicrobiota group</taxon>
        <taxon>Candidatus Tectimicrobiota</taxon>
        <taxon>Candidatus Entotheonellia</taxon>
        <taxon>Candidatus Entotheonellales</taxon>
        <taxon>Candidatus Entotheonellaceae</taxon>
        <taxon>Candidatus Entotheonella</taxon>
    </lineage>
</organism>
<feature type="binding site" evidence="20">
    <location>
        <begin position="254"/>
        <end position="258"/>
    </location>
    <ligand>
        <name>GTP</name>
        <dbReference type="ChEBI" id="CHEBI:37565"/>
    </ligand>
</feature>
<dbReference type="GO" id="GO:0005829">
    <property type="term" value="C:cytosol"/>
    <property type="evidence" value="ECO:0007669"/>
    <property type="project" value="TreeGrafter"/>
</dbReference>
<feature type="binding site" evidence="20">
    <location>
        <position position="259"/>
    </location>
    <ligand>
        <name>Zn(2+)</name>
        <dbReference type="ChEBI" id="CHEBI:29105"/>
        <note>catalytic</note>
    </ligand>
</feature>
<evidence type="ECO:0000256" key="10">
    <source>
        <dbReference type="ARBA" id="ARBA00022741"/>
    </source>
</evidence>
<evidence type="ECO:0000259" key="21">
    <source>
        <dbReference type="Pfam" id="PF00925"/>
    </source>
</evidence>
<comment type="catalytic activity">
    <reaction evidence="1 20">
        <text>D-ribulose 5-phosphate = (2S)-2-hydroxy-3-oxobutyl phosphate + formate + H(+)</text>
        <dbReference type="Rhea" id="RHEA:18457"/>
        <dbReference type="ChEBI" id="CHEBI:15378"/>
        <dbReference type="ChEBI" id="CHEBI:15740"/>
        <dbReference type="ChEBI" id="CHEBI:58121"/>
        <dbReference type="ChEBI" id="CHEBI:58830"/>
        <dbReference type="EC" id="4.1.99.12"/>
    </reaction>
</comment>
<evidence type="ECO:0000256" key="18">
    <source>
        <dbReference type="ARBA" id="ARBA00043932"/>
    </source>
</evidence>
<keyword evidence="14 20" id="KW-0342">GTP-binding</keyword>
<keyword evidence="8 20" id="KW-0686">Riboflavin biosynthesis</keyword>
<dbReference type="InterPro" id="IPR017945">
    <property type="entry name" value="DHBP_synth_RibB-like_a/b_dom"/>
</dbReference>
<feature type="binding site" evidence="20">
    <location>
        <begin position="27"/>
        <end position="28"/>
    </location>
    <ligand>
        <name>D-ribulose 5-phosphate</name>
        <dbReference type="ChEBI" id="CHEBI:58121"/>
    </ligand>
</feature>
<dbReference type="NCBIfam" id="NF001591">
    <property type="entry name" value="PRK00393.1"/>
    <property type="match status" value="1"/>
</dbReference>
<evidence type="ECO:0000256" key="9">
    <source>
        <dbReference type="ARBA" id="ARBA00022723"/>
    </source>
</evidence>
<evidence type="ECO:0000256" key="1">
    <source>
        <dbReference type="ARBA" id="ARBA00000141"/>
    </source>
</evidence>
<dbReference type="EMBL" id="AZHW01000398">
    <property type="protein sequence ID" value="ETW99844.1"/>
    <property type="molecule type" value="Genomic_DNA"/>
</dbReference>
<dbReference type="HAMAP" id="MF_00180">
    <property type="entry name" value="RibB"/>
    <property type="match status" value="1"/>
</dbReference>
<dbReference type="GO" id="GO:0008270">
    <property type="term" value="F:zinc ion binding"/>
    <property type="evidence" value="ECO:0007669"/>
    <property type="project" value="UniProtKB-UniRule"/>
</dbReference>
<feature type="binding site" evidence="20">
    <location>
        <position position="166"/>
    </location>
    <ligand>
        <name>D-ribulose 5-phosphate</name>
        <dbReference type="ChEBI" id="CHEBI:58121"/>
    </ligand>
</feature>
<evidence type="ECO:0000256" key="13">
    <source>
        <dbReference type="ARBA" id="ARBA00022842"/>
    </source>
</evidence>
<keyword evidence="15 20" id="KW-0464">Manganese</keyword>
<comment type="function">
    <text evidence="18 20">Catalyzes the conversion of GTP to 2,5-diamino-6-ribosylamino-4(3H)-pyrimidinone 5'-phosphate (DARP), formate and pyrophosphate.</text>
</comment>
<comment type="cofactor">
    <cofactor evidence="2">
        <name>Mn(2+)</name>
        <dbReference type="ChEBI" id="CHEBI:29035"/>
    </cofactor>
</comment>
<keyword evidence="13 20" id="KW-0460">Magnesium</keyword>
<dbReference type="AlphaFoldDB" id="W4LPS7"/>
<protein>
    <recommendedName>
        <fullName evidence="20">Riboflavin biosynthesis protein RibBA</fullName>
    </recommendedName>
    <domain>
        <recommendedName>
            <fullName evidence="20">3,4-dihydroxy-2-butanone 4-phosphate synthase</fullName>
            <shortName evidence="20">DHBP synthase</shortName>
            <ecNumber evidence="20">4.1.99.12</ecNumber>
        </recommendedName>
    </domain>
    <domain>
        <recommendedName>
            <fullName evidence="20">GTP cyclohydrolase-2</fullName>
            <ecNumber evidence="20">3.5.4.25</ecNumber>
        </recommendedName>
        <alternativeName>
            <fullName evidence="20">GTP cyclohydrolase II</fullName>
        </alternativeName>
    </domain>
</protein>
<dbReference type="CDD" id="cd00641">
    <property type="entry name" value="GTP_cyclohydro2"/>
    <property type="match status" value="1"/>
</dbReference>
<accession>W4LPS7</accession>
<dbReference type="Proteomes" id="UP000019141">
    <property type="component" value="Unassembled WGS sequence"/>
</dbReference>
<evidence type="ECO:0000256" key="14">
    <source>
        <dbReference type="ARBA" id="ARBA00023134"/>
    </source>
</evidence>
<dbReference type="PANTHER" id="PTHR21327">
    <property type="entry name" value="GTP CYCLOHYDROLASE II-RELATED"/>
    <property type="match status" value="1"/>
</dbReference>
<keyword evidence="9 20" id="KW-0479">Metal-binding</keyword>
<comment type="function">
    <text evidence="3 20">Catalyzes the conversion of D-ribulose 5-phosphate to formate and 3,4-dihydroxy-2-butanone 4-phosphate.</text>
</comment>
<evidence type="ECO:0000256" key="16">
    <source>
        <dbReference type="ARBA" id="ARBA00023239"/>
    </source>
</evidence>
<dbReference type="GO" id="GO:0008686">
    <property type="term" value="F:3,4-dihydroxy-2-butanone-4-phosphate synthase activity"/>
    <property type="evidence" value="ECO:0007669"/>
    <property type="project" value="UniProtKB-UniRule"/>
</dbReference>
<keyword evidence="16 20" id="KW-0456">Lyase</keyword>
<comment type="catalytic activity">
    <reaction evidence="19 20">
        <text>GTP + 4 H2O = 2,5-diamino-6-hydroxy-4-(5-phosphoribosylamino)-pyrimidine + formate + 2 phosphate + 3 H(+)</text>
        <dbReference type="Rhea" id="RHEA:23704"/>
        <dbReference type="ChEBI" id="CHEBI:15377"/>
        <dbReference type="ChEBI" id="CHEBI:15378"/>
        <dbReference type="ChEBI" id="CHEBI:15740"/>
        <dbReference type="ChEBI" id="CHEBI:37565"/>
        <dbReference type="ChEBI" id="CHEBI:43474"/>
        <dbReference type="ChEBI" id="CHEBI:58614"/>
        <dbReference type="EC" id="3.5.4.25"/>
    </reaction>
</comment>
<evidence type="ECO:0000256" key="2">
    <source>
        <dbReference type="ARBA" id="ARBA00001936"/>
    </source>
</evidence>
<feature type="binding site" evidence="20">
    <location>
        <position position="272"/>
    </location>
    <ligand>
        <name>Zn(2+)</name>
        <dbReference type="ChEBI" id="CHEBI:29105"/>
        <note>catalytic</note>
    </ligand>
</feature>
<dbReference type="GO" id="GO:0003935">
    <property type="term" value="F:GTP cyclohydrolase II activity"/>
    <property type="evidence" value="ECO:0007669"/>
    <property type="project" value="UniProtKB-UniRule"/>
</dbReference>
<dbReference type="EC" id="3.5.4.25" evidence="20"/>
<evidence type="ECO:0000256" key="20">
    <source>
        <dbReference type="HAMAP-Rule" id="MF_01283"/>
    </source>
</evidence>
<dbReference type="InterPro" id="IPR016299">
    <property type="entry name" value="Riboflavin_synth_RibBA"/>
</dbReference>
<comment type="cofactor">
    <cofactor evidence="20">
        <name>Mg(2+)</name>
        <dbReference type="ChEBI" id="CHEBI:18420"/>
    </cofactor>
    <cofactor evidence="20">
        <name>Mn(2+)</name>
        <dbReference type="ChEBI" id="CHEBI:29035"/>
    </cofactor>
    <text evidence="20">Binds 2 divalent metal cations per subunit. Magnesium or manganese.</text>
</comment>
<keyword evidence="12 20" id="KW-0862">Zinc</keyword>
<feature type="region of interest" description="DHBP synthase" evidence="20">
    <location>
        <begin position="1"/>
        <end position="203"/>
    </location>
</feature>
<evidence type="ECO:0000256" key="8">
    <source>
        <dbReference type="ARBA" id="ARBA00022619"/>
    </source>
</evidence>
<comment type="similarity">
    <text evidence="7 20">In the C-terminal section; belongs to the GTP cyclohydrolase II family.</text>
</comment>
<dbReference type="PATRIC" id="fig|1429438.4.peg.2706"/>
<dbReference type="InterPro" id="IPR000926">
    <property type="entry name" value="RibA"/>
</dbReference>
<keyword evidence="11 20" id="KW-0378">Hydrolase</keyword>
<dbReference type="Gene3D" id="3.90.870.10">
    <property type="entry name" value="DHBP synthase"/>
    <property type="match status" value="1"/>
</dbReference>
<dbReference type="PANTHER" id="PTHR21327:SF18">
    <property type="entry name" value="3,4-DIHYDROXY-2-BUTANONE 4-PHOSPHATE SYNTHASE"/>
    <property type="match status" value="1"/>
</dbReference>
<dbReference type="Pfam" id="PF00925">
    <property type="entry name" value="GTP_cyclohydro2"/>
    <property type="match status" value="1"/>
</dbReference>
<comment type="caution">
    <text evidence="22">The sequence shown here is derived from an EMBL/GenBank/DDBJ whole genome shotgun (WGS) entry which is preliminary data.</text>
</comment>